<evidence type="ECO:0000313" key="1">
    <source>
        <dbReference type="EMBL" id="QES88913.1"/>
    </source>
</evidence>
<dbReference type="Proteomes" id="UP000292424">
    <property type="component" value="Chromosome"/>
</dbReference>
<proteinExistence type="predicted"/>
<evidence type="ECO:0000313" key="2">
    <source>
        <dbReference type="Proteomes" id="UP000292424"/>
    </source>
</evidence>
<gene>
    <name evidence="1" type="ORF">E0W69_009665</name>
</gene>
<dbReference type="InterPro" id="IPR018534">
    <property type="entry name" value="Tet_reg_excision_RteC"/>
</dbReference>
<evidence type="ECO:0008006" key="3">
    <source>
        <dbReference type="Google" id="ProtNLM"/>
    </source>
</evidence>
<sequence>MENYLTQLWNRYVSASGESKMGELTTQDNNMQAIRAIYAAILELRTFMHNYVFQSRSEQLKYHKIYAPRFIAEYIYFIQVQKLNISSIVSNNVRRKRLEKERRDINRFFEKNLRLSEYLAGGHDYLDDKLFLNDGLQLEIPFLDESTFILEAQFITGTGFTIARLKAYERLLNYIEKLLAPNKINETDSKHSVQSPLNWTDSGISLTEMAYALKYSGAINQGNVDVKTIADVLAQVFNTQQVNIYRNKQDLYSRKNQSMFIDKLRKDLIRGLEQSDSI</sequence>
<keyword evidence="2" id="KW-1185">Reference proteome</keyword>
<organism evidence="1 2">
    <name type="scientific">Rhizosphaericola mali</name>
    <dbReference type="NCBI Taxonomy" id="2545455"/>
    <lineage>
        <taxon>Bacteria</taxon>
        <taxon>Pseudomonadati</taxon>
        <taxon>Bacteroidota</taxon>
        <taxon>Chitinophagia</taxon>
        <taxon>Chitinophagales</taxon>
        <taxon>Chitinophagaceae</taxon>
        <taxon>Rhizosphaericola</taxon>
    </lineage>
</organism>
<reference evidence="1 2" key="1">
    <citation type="submission" date="2019-09" db="EMBL/GenBank/DDBJ databases">
        <title>Complete genome sequence of Arachidicoccus sp. B3-10 isolated from apple orchard soil.</title>
        <authorList>
            <person name="Kim H.S."/>
            <person name="Han K.-I."/>
            <person name="Suh M.K."/>
            <person name="Lee K.C."/>
            <person name="Eom M.K."/>
            <person name="Kim J.-S."/>
            <person name="Kang S.W."/>
            <person name="Sin Y."/>
            <person name="Lee J.-S."/>
        </authorList>
    </citation>
    <scope>NUCLEOTIDE SEQUENCE [LARGE SCALE GENOMIC DNA]</scope>
    <source>
        <strain evidence="1 2">B3-10</strain>
    </source>
</reference>
<name>A0A5P2G6Q7_9BACT</name>
<dbReference type="RefSeq" id="WP_131329861.1">
    <property type="nucleotide sequence ID" value="NZ_CP044016.1"/>
</dbReference>
<dbReference type="KEGG" id="arac:E0W69_009665"/>
<accession>A0A5P2G6Q7</accession>
<dbReference type="Pfam" id="PF09357">
    <property type="entry name" value="RteC"/>
    <property type="match status" value="1"/>
</dbReference>
<dbReference type="OrthoDB" id="790983at2"/>
<dbReference type="EMBL" id="CP044016">
    <property type="protein sequence ID" value="QES88913.1"/>
    <property type="molecule type" value="Genomic_DNA"/>
</dbReference>
<protein>
    <recommendedName>
        <fullName evidence="3">Tetracycline regulation of excision, RteC</fullName>
    </recommendedName>
</protein>
<dbReference type="AlphaFoldDB" id="A0A5P2G6Q7"/>